<reference evidence="1" key="1">
    <citation type="journal article" date="2010" name="Science">
        <title>Plasticity of animal genome architecture unmasked by rapid evolution of a pelagic tunicate.</title>
        <authorList>
            <person name="Denoeud F."/>
            <person name="Henriet S."/>
            <person name="Mungpakdee S."/>
            <person name="Aury J.M."/>
            <person name="Da Silva C."/>
            <person name="Brinkmann H."/>
            <person name="Mikhaleva J."/>
            <person name="Olsen L.C."/>
            <person name="Jubin C."/>
            <person name="Canestro C."/>
            <person name="Bouquet J.M."/>
            <person name="Danks G."/>
            <person name="Poulain J."/>
            <person name="Campsteijn C."/>
            <person name="Adamski M."/>
            <person name="Cross I."/>
            <person name="Yadetie F."/>
            <person name="Muffato M."/>
            <person name="Louis A."/>
            <person name="Butcher S."/>
            <person name="Tsagkogeorga G."/>
            <person name="Konrad A."/>
            <person name="Singh S."/>
            <person name="Jensen M.F."/>
            <person name="Cong E.H."/>
            <person name="Eikeseth-Otteraa H."/>
            <person name="Noel B."/>
            <person name="Anthouard V."/>
            <person name="Porcel B.M."/>
            <person name="Kachouri-Lafond R."/>
            <person name="Nishino A."/>
            <person name="Ugolini M."/>
            <person name="Chourrout P."/>
            <person name="Nishida H."/>
            <person name="Aasland R."/>
            <person name="Huzurbazar S."/>
            <person name="Westhof E."/>
            <person name="Delsuc F."/>
            <person name="Lehrach H."/>
            <person name="Reinhardt R."/>
            <person name="Weissenbach J."/>
            <person name="Roy S.W."/>
            <person name="Artiguenave F."/>
            <person name="Postlethwait J.H."/>
            <person name="Manak J.R."/>
            <person name="Thompson E.M."/>
            <person name="Jaillon O."/>
            <person name="Du Pasquier L."/>
            <person name="Boudinot P."/>
            <person name="Liberles D.A."/>
            <person name="Volff J.N."/>
            <person name="Philippe H."/>
            <person name="Lenhard B."/>
            <person name="Roest Crollius H."/>
            <person name="Wincker P."/>
            <person name="Chourrout D."/>
        </authorList>
    </citation>
    <scope>NUCLEOTIDE SEQUENCE [LARGE SCALE GENOMIC DNA]</scope>
</reference>
<accession>E4XAH4</accession>
<gene>
    <name evidence="1" type="ORF">GSOID_T00005239001</name>
</gene>
<evidence type="ECO:0000313" key="1">
    <source>
        <dbReference type="EMBL" id="CBY08656.1"/>
    </source>
</evidence>
<name>E4XAH4_OIKDI</name>
<dbReference type="InParanoid" id="E4XAH4"/>
<organism evidence="1">
    <name type="scientific">Oikopleura dioica</name>
    <name type="common">Tunicate</name>
    <dbReference type="NCBI Taxonomy" id="34765"/>
    <lineage>
        <taxon>Eukaryota</taxon>
        <taxon>Metazoa</taxon>
        <taxon>Chordata</taxon>
        <taxon>Tunicata</taxon>
        <taxon>Appendicularia</taxon>
        <taxon>Copelata</taxon>
        <taxon>Oikopleuridae</taxon>
        <taxon>Oikopleura</taxon>
    </lineage>
</organism>
<keyword evidence="2" id="KW-1185">Reference proteome</keyword>
<proteinExistence type="predicted"/>
<dbReference type="AlphaFoldDB" id="E4XAH4"/>
<dbReference type="Proteomes" id="UP000001307">
    <property type="component" value="Unassembled WGS sequence"/>
</dbReference>
<dbReference type="EMBL" id="FN653032">
    <property type="protein sequence ID" value="CBY08656.1"/>
    <property type="molecule type" value="Genomic_DNA"/>
</dbReference>
<evidence type="ECO:0000313" key="2">
    <source>
        <dbReference type="Proteomes" id="UP000001307"/>
    </source>
</evidence>
<sequence length="265" mass="29889">MSINKDDLFLAIKKETSITREYLNNRLRKKNLHTSKKCEKAIREILKKNPGEIVKNIEGHSFISVDEIVEAVKTEIFTGRTEVISVRVIPGRAKIEYKRFNLEDKESILSLIKHPDLPKSKSFIKNSMTQCVGCNWQATTVFRNWDKKRKTDELKNQLINHYRNEITKKYIRQELTMDIAEEIKREEKSTLAPSAGILGKSFHPDADDILNPLIEASKQRAQLDNLAQCCGTPSGNSGDSGGEGGVGGSGIPRRVVGFCLLLEFS</sequence>
<protein>
    <submittedName>
        <fullName evidence="1">Uncharacterized protein</fullName>
    </submittedName>
</protein>